<evidence type="ECO:0000313" key="1">
    <source>
        <dbReference type="EMBL" id="JAH87788.1"/>
    </source>
</evidence>
<accession>A0A0E9WE92</accession>
<dbReference type="AlphaFoldDB" id="A0A0E9WE92"/>
<dbReference type="EMBL" id="GBXM01020789">
    <property type="protein sequence ID" value="JAH87788.1"/>
    <property type="molecule type" value="Transcribed_RNA"/>
</dbReference>
<reference evidence="1" key="1">
    <citation type="submission" date="2014-11" db="EMBL/GenBank/DDBJ databases">
        <authorList>
            <person name="Amaro Gonzalez C."/>
        </authorList>
    </citation>
    <scope>NUCLEOTIDE SEQUENCE</scope>
</reference>
<protein>
    <submittedName>
        <fullName evidence="1">Uncharacterized protein</fullName>
    </submittedName>
</protein>
<sequence length="31" mass="3697">MKRTFHLPNTHFLEKSLCSNFFQPNSCLRSL</sequence>
<organism evidence="1">
    <name type="scientific">Anguilla anguilla</name>
    <name type="common">European freshwater eel</name>
    <name type="synonym">Muraena anguilla</name>
    <dbReference type="NCBI Taxonomy" id="7936"/>
    <lineage>
        <taxon>Eukaryota</taxon>
        <taxon>Metazoa</taxon>
        <taxon>Chordata</taxon>
        <taxon>Craniata</taxon>
        <taxon>Vertebrata</taxon>
        <taxon>Euteleostomi</taxon>
        <taxon>Actinopterygii</taxon>
        <taxon>Neopterygii</taxon>
        <taxon>Teleostei</taxon>
        <taxon>Anguilliformes</taxon>
        <taxon>Anguillidae</taxon>
        <taxon>Anguilla</taxon>
    </lineage>
</organism>
<name>A0A0E9WE92_ANGAN</name>
<reference evidence="1" key="2">
    <citation type="journal article" date="2015" name="Fish Shellfish Immunol.">
        <title>Early steps in the European eel (Anguilla anguilla)-Vibrio vulnificus interaction in the gills: Role of the RtxA13 toxin.</title>
        <authorList>
            <person name="Callol A."/>
            <person name="Pajuelo D."/>
            <person name="Ebbesson L."/>
            <person name="Teles M."/>
            <person name="MacKenzie S."/>
            <person name="Amaro C."/>
        </authorList>
    </citation>
    <scope>NUCLEOTIDE SEQUENCE</scope>
</reference>
<proteinExistence type="predicted"/>